<feature type="domain" description="C2H2-type" evidence="3">
    <location>
        <begin position="282"/>
        <end position="319"/>
    </location>
</feature>
<keyword evidence="1" id="KW-0862">Zinc</keyword>
<sequence length="352" mass="39696">MERPVVEGDDVGKMALVLEHFGSMEKFCVSHDLSMEGEDLWVADNLLGVYVVVDNEMMKHFRALLLEGRMVSPSETYTQELYGWIGAWKEAMFPMDRELEGNHIRVSVELTYGGQRREVGGFCLRNIKGSTTVRTLTKLFTTKLRVWMLSRHSTLTLLLPSQKSSIAVQDDLAELPGNNESDIAYRILHILKPAIRDLPNLPRSVISAPTSLNVTQAQPRRSHHCRDAQSPTTKQNLYHPYYNYNKAHNLPKLITSTERGNQRSTPAKAATIAEHKQQRPHLQCTLPTLGGELCNKMFSNRDTLKCHQSTAAVHATDSTTVYLCPHCIYTSRNKSNVTRHITKSCKTAPTPN</sequence>
<evidence type="ECO:0000256" key="2">
    <source>
        <dbReference type="SAM" id="MobiDB-lite"/>
    </source>
</evidence>
<dbReference type="EMBL" id="ML119915">
    <property type="protein sequence ID" value="RPA71590.1"/>
    <property type="molecule type" value="Genomic_DNA"/>
</dbReference>
<dbReference type="Gene3D" id="3.30.160.60">
    <property type="entry name" value="Classic Zinc Finger"/>
    <property type="match status" value="1"/>
</dbReference>
<dbReference type="PROSITE" id="PS50157">
    <property type="entry name" value="ZINC_FINGER_C2H2_2"/>
    <property type="match status" value="1"/>
</dbReference>
<name>A0A3N4HHU5_ASCIM</name>
<gene>
    <name evidence="4" type="ORF">BJ508DRAFT_335882</name>
</gene>
<keyword evidence="1" id="KW-0863">Zinc-finger</keyword>
<evidence type="ECO:0000313" key="5">
    <source>
        <dbReference type="Proteomes" id="UP000275078"/>
    </source>
</evidence>
<organism evidence="4 5">
    <name type="scientific">Ascobolus immersus RN42</name>
    <dbReference type="NCBI Taxonomy" id="1160509"/>
    <lineage>
        <taxon>Eukaryota</taxon>
        <taxon>Fungi</taxon>
        <taxon>Dikarya</taxon>
        <taxon>Ascomycota</taxon>
        <taxon>Pezizomycotina</taxon>
        <taxon>Pezizomycetes</taxon>
        <taxon>Pezizales</taxon>
        <taxon>Ascobolaceae</taxon>
        <taxon>Ascobolus</taxon>
    </lineage>
</organism>
<reference evidence="4 5" key="1">
    <citation type="journal article" date="2018" name="Nat. Ecol. Evol.">
        <title>Pezizomycetes genomes reveal the molecular basis of ectomycorrhizal truffle lifestyle.</title>
        <authorList>
            <person name="Murat C."/>
            <person name="Payen T."/>
            <person name="Noel B."/>
            <person name="Kuo A."/>
            <person name="Morin E."/>
            <person name="Chen J."/>
            <person name="Kohler A."/>
            <person name="Krizsan K."/>
            <person name="Balestrini R."/>
            <person name="Da Silva C."/>
            <person name="Montanini B."/>
            <person name="Hainaut M."/>
            <person name="Levati E."/>
            <person name="Barry K.W."/>
            <person name="Belfiori B."/>
            <person name="Cichocki N."/>
            <person name="Clum A."/>
            <person name="Dockter R.B."/>
            <person name="Fauchery L."/>
            <person name="Guy J."/>
            <person name="Iotti M."/>
            <person name="Le Tacon F."/>
            <person name="Lindquist E.A."/>
            <person name="Lipzen A."/>
            <person name="Malagnac F."/>
            <person name="Mello A."/>
            <person name="Molinier V."/>
            <person name="Miyauchi S."/>
            <person name="Poulain J."/>
            <person name="Riccioni C."/>
            <person name="Rubini A."/>
            <person name="Sitrit Y."/>
            <person name="Splivallo R."/>
            <person name="Traeger S."/>
            <person name="Wang M."/>
            <person name="Zifcakova L."/>
            <person name="Wipf D."/>
            <person name="Zambonelli A."/>
            <person name="Paolocci F."/>
            <person name="Nowrousian M."/>
            <person name="Ottonello S."/>
            <person name="Baldrian P."/>
            <person name="Spatafora J.W."/>
            <person name="Henrissat B."/>
            <person name="Nagy L.G."/>
            <person name="Aury J.M."/>
            <person name="Wincker P."/>
            <person name="Grigoriev I.V."/>
            <person name="Bonfante P."/>
            <person name="Martin F.M."/>
        </authorList>
    </citation>
    <scope>NUCLEOTIDE SEQUENCE [LARGE SCALE GENOMIC DNA]</scope>
    <source>
        <strain evidence="4 5">RN42</strain>
    </source>
</reference>
<evidence type="ECO:0000256" key="1">
    <source>
        <dbReference type="PROSITE-ProRule" id="PRU00042"/>
    </source>
</evidence>
<protein>
    <recommendedName>
        <fullName evidence="3">C2H2-type domain-containing protein</fullName>
    </recommendedName>
</protein>
<proteinExistence type="predicted"/>
<keyword evidence="5" id="KW-1185">Reference proteome</keyword>
<dbReference type="Proteomes" id="UP000275078">
    <property type="component" value="Unassembled WGS sequence"/>
</dbReference>
<keyword evidence="1" id="KW-0479">Metal-binding</keyword>
<feature type="region of interest" description="Disordered" evidence="2">
    <location>
        <begin position="212"/>
        <end position="233"/>
    </location>
</feature>
<evidence type="ECO:0000259" key="3">
    <source>
        <dbReference type="PROSITE" id="PS50157"/>
    </source>
</evidence>
<dbReference type="AlphaFoldDB" id="A0A3N4HHU5"/>
<evidence type="ECO:0000313" key="4">
    <source>
        <dbReference type="EMBL" id="RPA71590.1"/>
    </source>
</evidence>
<accession>A0A3N4HHU5</accession>
<dbReference type="InterPro" id="IPR013087">
    <property type="entry name" value="Znf_C2H2_type"/>
</dbReference>
<dbReference type="GO" id="GO:0008270">
    <property type="term" value="F:zinc ion binding"/>
    <property type="evidence" value="ECO:0007669"/>
    <property type="project" value="UniProtKB-KW"/>
</dbReference>